<reference evidence="1 2" key="1">
    <citation type="journal article" date="2011" name="Environ. Microbiol.">
        <title>Genome of alkaliphilic Bacillus pseudofirmus OF4 reveals adaptations that support the ability to grow in an external pH range from 7.5 to 11.4.</title>
        <authorList>
            <person name="Janto B."/>
            <person name="Ahmed A."/>
            <person name="Ito M."/>
            <person name="Liu J."/>
            <person name="Hicks D.B."/>
            <person name="Pagni S."/>
            <person name="Fackelmayer O.J."/>
            <person name="Smith T.A."/>
            <person name="Earl J."/>
            <person name="Elbourne L.D."/>
            <person name="Hassan K."/>
            <person name="Paulsen I.T."/>
            <person name="Kolsto A.B."/>
            <person name="Tourasse N.J."/>
            <person name="Ehrlich G.D."/>
            <person name="Boissy R."/>
            <person name="Ivey D.M."/>
            <person name="Li G."/>
            <person name="Xue Y."/>
            <person name="Ma Y."/>
            <person name="Hu F.Z."/>
            <person name="Krulwich T.A."/>
        </authorList>
    </citation>
    <scope>NUCLEOTIDE SEQUENCE [LARGE SCALE GENOMIC DNA]</scope>
    <source>
        <strain evidence="2">ATCC BAA-2126 / JCM 17055 / OF4</strain>
    </source>
</reference>
<proteinExistence type="predicted"/>
<gene>
    <name evidence="1" type="ordered locus">BpOF4_14165</name>
</gene>
<evidence type="ECO:0000313" key="1">
    <source>
        <dbReference type="EMBL" id="ADC50884.1"/>
    </source>
</evidence>
<dbReference type="InterPro" id="IPR021321">
    <property type="entry name" value="DUF2922"/>
</dbReference>
<keyword evidence="2" id="KW-1185">Reference proteome</keyword>
<dbReference type="RefSeq" id="WP_012958246.1">
    <property type="nucleotide sequence ID" value="NC_013791.2"/>
</dbReference>
<dbReference type="STRING" id="398511.BpOF4_14165"/>
<dbReference type="HOGENOM" id="CLU_181401_4_2_9"/>
<dbReference type="eggNOG" id="ENOG5033A2M">
    <property type="taxonomic scope" value="Bacteria"/>
</dbReference>
<sequence>MARVLELLFLNQEGKQVSITLDDPIEPADPEAILQVMNKVIEKNVYTSSGGDFVSIKGARITERAVEVIELPAH</sequence>
<evidence type="ECO:0008006" key="3">
    <source>
        <dbReference type="Google" id="ProtNLM"/>
    </source>
</evidence>
<accession>D3FYN2</accession>
<dbReference type="Pfam" id="PF11148">
    <property type="entry name" value="DUF2922"/>
    <property type="match status" value="1"/>
</dbReference>
<evidence type="ECO:0000313" key="2">
    <source>
        <dbReference type="Proteomes" id="UP000001544"/>
    </source>
</evidence>
<name>D3FYN2_ALKPO</name>
<dbReference type="KEGG" id="bpf:BpOF4_14165"/>
<dbReference type="Proteomes" id="UP000001544">
    <property type="component" value="Chromosome"/>
</dbReference>
<organism evidence="1 2">
    <name type="scientific">Alkalihalophilus pseudofirmus (strain ATCC BAA-2126 / JCM 17055 / OF4)</name>
    <name type="common">Bacillus pseudofirmus</name>
    <dbReference type="NCBI Taxonomy" id="398511"/>
    <lineage>
        <taxon>Bacteria</taxon>
        <taxon>Bacillati</taxon>
        <taxon>Bacillota</taxon>
        <taxon>Bacilli</taxon>
        <taxon>Bacillales</taxon>
        <taxon>Bacillaceae</taxon>
        <taxon>Alkalihalophilus</taxon>
    </lineage>
</organism>
<protein>
    <recommendedName>
        <fullName evidence="3">DUF2922 domain-containing protein</fullName>
    </recommendedName>
</protein>
<dbReference type="EMBL" id="CP001878">
    <property type="protein sequence ID" value="ADC50884.1"/>
    <property type="molecule type" value="Genomic_DNA"/>
</dbReference>
<dbReference type="AlphaFoldDB" id="D3FYN2"/>